<dbReference type="GO" id="GO:0005524">
    <property type="term" value="F:ATP binding"/>
    <property type="evidence" value="ECO:0007669"/>
    <property type="project" value="UniProtKB-KW"/>
</dbReference>
<dbReference type="InterPro" id="IPR028923">
    <property type="entry name" value="SAICAR_synt/ADE2_N"/>
</dbReference>
<keyword evidence="11" id="KW-1185">Reference proteome</keyword>
<feature type="region of interest" description="Disordered" evidence="8">
    <location>
        <begin position="1"/>
        <end position="22"/>
    </location>
</feature>
<organism evidence="10 11">
    <name type="scientific">Colocasia esculenta</name>
    <name type="common">Wild taro</name>
    <name type="synonym">Arum esculentum</name>
    <dbReference type="NCBI Taxonomy" id="4460"/>
    <lineage>
        <taxon>Eukaryota</taxon>
        <taxon>Viridiplantae</taxon>
        <taxon>Streptophyta</taxon>
        <taxon>Embryophyta</taxon>
        <taxon>Tracheophyta</taxon>
        <taxon>Spermatophyta</taxon>
        <taxon>Magnoliopsida</taxon>
        <taxon>Liliopsida</taxon>
        <taxon>Araceae</taxon>
        <taxon>Aroideae</taxon>
        <taxon>Colocasieae</taxon>
        <taxon>Colocasia</taxon>
    </lineage>
</organism>
<dbReference type="GO" id="GO:0004639">
    <property type="term" value="F:phosphoribosylaminoimidazolesuccinocarboxamide synthase activity"/>
    <property type="evidence" value="ECO:0007669"/>
    <property type="project" value="UniProtKB-EC"/>
</dbReference>
<dbReference type="PANTHER" id="PTHR43700:SF1">
    <property type="entry name" value="PHOSPHORIBOSYLAMINOIMIDAZOLE-SUCCINOCARBOXAMIDE SYNTHASE"/>
    <property type="match status" value="1"/>
</dbReference>
<name>A0A843VSB5_COLES</name>
<dbReference type="GO" id="GO:0009570">
    <property type="term" value="C:chloroplast stroma"/>
    <property type="evidence" value="ECO:0007669"/>
    <property type="project" value="TreeGrafter"/>
</dbReference>
<dbReference type="Proteomes" id="UP000652761">
    <property type="component" value="Unassembled WGS sequence"/>
</dbReference>
<comment type="caution">
    <text evidence="10">The sequence shown here is derived from an EMBL/GenBank/DDBJ whole genome shotgun (WGS) entry which is preliminary data.</text>
</comment>
<keyword evidence="5" id="KW-0658">Purine biosynthesis</keyword>
<feature type="domain" description="SAICAR synthetase/ADE2 N-terminal" evidence="9">
    <location>
        <begin position="122"/>
        <end position="161"/>
    </location>
</feature>
<evidence type="ECO:0000259" key="9">
    <source>
        <dbReference type="Pfam" id="PF01259"/>
    </source>
</evidence>
<evidence type="ECO:0000313" key="10">
    <source>
        <dbReference type="EMBL" id="MQL99568.1"/>
    </source>
</evidence>
<dbReference type="Gene3D" id="3.30.200.20">
    <property type="entry name" value="Phosphorylase Kinase, domain 1"/>
    <property type="match status" value="1"/>
</dbReference>
<dbReference type="GO" id="GO:0006189">
    <property type="term" value="P:'de novo' IMP biosynthetic process"/>
    <property type="evidence" value="ECO:0007669"/>
    <property type="project" value="UniProtKB-UniPathway"/>
</dbReference>
<evidence type="ECO:0000256" key="4">
    <source>
        <dbReference type="ARBA" id="ARBA00022741"/>
    </source>
</evidence>
<keyword evidence="4" id="KW-0547">Nucleotide-binding</keyword>
<keyword evidence="6" id="KW-0067">ATP-binding</keyword>
<dbReference type="PANTHER" id="PTHR43700">
    <property type="entry name" value="PHOSPHORIBOSYLAMINOIMIDAZOLE-SUCCINOCARBOXAMIDE SYNTHASE"/>
    <property type="match status" value="1"/>
</dbReference>
<sequence length="191" mass="20608">MEGARACAQKEDEQAEEDMAAPPCLLRPAASHKSLCKTAFLPSSSSPSSFRGDLLMSAVPCCPRRRWLSAGVAAAATSSSAQLLSADPVHRDGVLHAARISLSNCLSETHLDLTVPGMQSKSRGKVRDIYEVGEYLVLVTTDRQSAFDRVLASIPFKGQVVSVFPLYMVPGSLELYFLSACSEYPDCSDYD</sequence>
<dbReference type="AlphaFoldDB" id="A0A843VSB5"/>
<evidence type="ECO:0000256" key="5">
    <source>
        <dbReference type="ARBA" id="ARBA00022755"/>
    </source>
</evidence>
<gene>
    <name evidence="10" type="ORF">Taro_032293</name>
</gene>
<evidence type="ECO:0000256" key="3">
    <source>
        <dbReference type="ARBA" id="ARBA00022598"/>
    </source>
</evidence>
<evidence type="ECO:0000256" key="1">
    <source>
        <dbReference type="ARBA" id="ARBA00004672"/>
    </source>
</evidence>
<evidence type="ECO:0000313" key="11">
    <source>
        <dbReference type="Proteomes" id="UP000652761"/>
    </source>
</evidence>
<accession>A0A843VSB5</accession>
<dbReference type="EC" id="6.3.2.6" evidence="2"/>
<proteinExistence type="predicted"/>
<evidence type="ECO:0000256" key="6">
    <source>
        <dbReference type="ARBA" id="ARBA00022840"/>
    </source>
</evidence>
<evidence type="ECO:0000256" key="2">
    <source>
        <dbReference type="ARBA" id="ARBA00012217"/>
    </source>
</evidence>
<keyword evidence="3" id="KW-0436">Ligase</keyword>
<dbReference type="EMBL" id="NMUH01002371">
    <property type="protein sequence ID" value="MQL99568.1"/>
    <property type="molecule type" value="Genomic_DNA"/>
</dbReference>
<evidence type="ECO:0000256" key="7">
    <source>
        <dbReference type="ARBA" id="ARBA00030409"/>
    </source>
</evidence>
<dbReference type="UniPathway" id="UPA00074">
    <property type="reaction ID" value="UER00131"/>
</dbReference>
<comment type="pathway">
    <text evidence="1">Purine metabolism; IMP biosynthesis via de novo pathway; 5-amino-1-(5-phospho-D-ribosyl)imidazole-4-carboxamide from 5-amino-1-(5-phospho-D-ribosyl)imidazole-4-carboxylate: step 1/2.</text>
</comment>
<dbReference type="OrthoDB" id="9991235at2759"/>
<evidence type="ECO:0000256" key="8">
    <source>
        <dbReference type="SAM" id="MobiDB-lite"/>
    </source>
</evidence>
<protein>
    <recommendedName>
        <fullName evidence="2">phosphoribosylaminoimidazolesuccinocarboxamide synthase</fullName>
        <ecNumber evidence="2">6.3.2.6</ecNumber>
    </recommendedName>
    <alternativeName>
        <fullName evidence="7">SAICAR synthetase</fullName>
    </alternativeName>
</protein>
<reference evidence="10" key="1">
    <citation type="submission" date="2017-07" db="EMBL/GenBank/DDBJ databases">
        <title>Taro Niue Genome Assembly and Annotation.</title>
        <authorList>
            <person name="Atibalentja N."/>
            <person name="Keating K."/>
            <person name="Fields C.J."/>
        </authorList>
    </citation>
    <scope>NUCLEOTIDE SEQUENCE</scope>
    <source>
        <strain evidence="10">Niue_2</strain>
        <tissue evidence="10">Leaf</tissue>
    </source>
</reference>
<dbReference type="SUPFAM" id="SSF56104">
    <property type="entry name" value="SAICAR synthase-like"/>
    <property type="match status" value="1"/>
</dbReference>
<dbReference type="Pfam" id="PF01259">
    <property type="entry name" value="SAICAR_synt"/>
    <property type="match status" value="1"/>
</dbReference>